<comment type="caution">
    <text evidence="1">The sequence shown here is derived from an EMBL/GenBank/DDBJ whole genome shotgun (WGS) entry which is preliminary data.</text>
</comment>
<evidence type="ECO:0000313" key="1">
    <source>
        <dbReference type="EMBL" id="KAJ2750549.1"/>
    </source>
</evidence>
<proteinExistence type="predicted"/>
<reference evidence="1" key="1">
    <citation type="submission" date="2022-07" db="EMBL/GenBank/DDBJ databases">
        <title>Phylogenomic reconstructions and comparative analyses of Kickxellomycotina fungi.</title>
        <authorList>
            <person name="Reynolds N.K."/>
            <person name="Stajich J.E."/>
            <person name="Barry K."/>
            <person name="Grigoriev I.V."/>
            <person name="Crous P."/>
            <person name="Smith M.E."/>
        </authorList>
    </citation>
    <scope>NUCLEOTIDE SEQUENCE</scope>
    <source>
        <strain evidence="1">BCRC 34297</strain>
    </source>
</reference>
<organism evidence="1 2">
    <name type="scientific">Coemansia pectinata</name>
    <dbReference type="NCBI Taxonomy" id="1052879"/>
    <lineage>
        <taxon>Eukaryota</taxon>
        <taxon>Fungi</taxon>
        <taxon>Fungi incertae sedis</taxon>
        <taxon>Zoopagomycota</taxon>
        <taxon>Kickxellomycotina</taxon>
        <taxon>Kickxellomycetes</taxon>
        <taxon>Kickxellales</taxon>
        <taxon>Kickxellaceae</taxon>
        <taxon>Coemansia</taxon>
    </lineage>
</organism>
<dbReference type="Proteomes" id="UP001140011">
    <property type="component" value="Unassembled WGS sequence"/>
</dbReference>
<evidence type="ECO:0000313" key="2">
    <source>
        <dbReference type="Proteomes" id="UP001140011"/>
    </source>
</evidence>
<dbReference type="OrthoDB" id="10253254at2759"/>
<accession>A0A9W8GR07</accession>
<dbReference type="EMBL" id="JANBUH010000538">
    <property type="protein sequence ID" value="KAJ2750549.1"/>
    <property type="molecule type" value="Genomic_DNA"/>
</dbReference>
<gene>
    <name evidence="1" type="ORF">GGI19_005042</name>
</gene>
<dbReference type="AlphaFoldDB" id="A0A9W8GR07"/>
<name>A0A9W8GR07_9FUNG</name>
<keyword evidence="2" id="KW-1185">Reference proteome</keyword>
<protein>
    <submittedName>
        <fullName evidence="1">Uncharacterized protein</fullName>
    </submittedName>
</protein>
<sequence>MVEPESAVDRTKCDSVQRQLARDWYSIDESGGSAIDDAHSLFADYVEHDNKLEAKLIGQQQQQAKKMTARQIQYSRDNELWVSNRLKQSSIVQAASAEEGDDDMDKNRVHLLVHDCSKSS</sequence>